<keyword evidence="4" id="KW-1185">Reference proteome</keyword>
<evidence type="ECO:0000256" key="1">
    <source>
        <dbReference type="SAM" id="MobiDB-lite"/>
    </source>
</evidence>
<dbReference type="EMBL" id="ACPB03013203">
    <property type="status" value="NOT_ANNOTATED_CDS"/>
    <property type="molecule type" value="Genomic_DNA"/>
</dbReference>
<evidence type="ECO:0000313" key="3">
    <source>
        <dbReference type="EnsemblMetazoa" id="RPRC008188-PA"/>
    </source>
</evidence>
<keyword evidence="2" id="KW-0812">Transmembrane</keyword>
<evidence type="ECO:0000313" key="4">
    <source>
        <dbReference type="Proteomes" id="UP000015103"/>
    </source>
</evidence>
<dbReference type="VEuPathDB" id="VectorBase:RPRC008188"/>
<dbReference type="AlphaFoldDB" id="T1HVW8"/>
<reference evidence="3" key="1">
    <citation type="submission" date="2015-05" db="UniProtKB">
        <authorList>
            <consortium name="EnsemblMetazoa"/>
        </authorList>
    </citation>
    <scope>IDENTIFICATION</scope>
</reference>
<dbReference type="InParanoid" id="T1HVW8"/>
<protein>
    <submittedName>
        <fullName evidence="3">Uncharacterized protein</fullName>
    </submittedName>
</protein>
<name>T1HVW8_RHOPR</name>
<feature type="region of interest" description="Disordered" evidence="1">
    <location>
        <begin position="1"/>
        <end position="29"/>
    </location>
</feature>
<dbReference type="Proteomes" id="UP000015103">
    <property type="component" value="Unassembled WGS sequence"/>
</dbReference>
<accession>T1HVW8</accession>
<sequence length="185" mass="21841">MWFKMKKKSKDVEDREESDDEFDDDEEEEEKGRNACERMLDKFKLKSFCYKFSLQMGSVILNTVGLTLMVITMITNFFVPNYTKEYTSLSNYVCISGVRCPDVLWLFDARWRYLGYDCPVYDIYQTWPDYPRKQNLSIPVIEEYWNNLITINMNKSSTNASVLAIIDNTAKDGYMNIMHNITNIN</sequence>
<keyword evidence="2" id="KW-0472">Membrane</keyword>
<dbReference type="EnsemblMetazoa" id="RPRC008188-RA">
    <property type="protein sequence ID" value="RPRC008188-PA"/>
    <property type="gene ID" value="RPRC008188"/>
</dbReference>
<feature type="compositionally biased region" description="Acidic residues" evidence="1">
    <location>
        <begin position="14"/>
        <end position="29"/>
    </location>
</feature>
<evidence type="ECO:0000256" key="2">
    <source>
        <dbReference type="SAM" id="Phobius"/>
    </source>
</evidence>
<proteinExistence type="predicted"/>
<organism evidence="3 4">
    <name type="scientific">Rhodnius prolixus</name>
    <name type="common">Triatomid bug</name>
    <dbReference type="NCBI Taxonomy" id="13249"/>
    <lineage>
        <taxon>Eukaryota</taxon>
        <taxon>Metazoa</taxon>
        <taxon>Ecdysozoa</taxon>
        <taxon>Arthropoda</taxon>
        <taxon>Hexapoda</taxon>
        <taxon>Insecta</taxon>
        <taxon>Pterygota</taxon>
        <taxon>Neoptera</taxon>
        <taxon>Paraneoptera</taxon>
        <taxon>Hemiptera</taxon>
        <taxon>Heteroptera</taxon>
        <taxon>Panheteroptera</taxon>
        <taxon>Cimicomorpha</taxon>
        <taxon>Reduviidae</taxon>
        <taxon>Triatominae</taxon>
        <taxon>Rhodnius</taxon>
    </lineage>
</organism>
<keyword evidence="2" id="KW-1133">Transmembrane helix</keyword>
<feature type="transmembrane region" description="Helical" evidence="2">
    <location>
        <begin position="59"/>
        <end position="79"/>
    </location>
</feature>
<dbReference type="HOGENOM" id="CLU_1464838_0_0_1"/>